<comment type="subunit">
    <text evidence="11">Forms a cyclic heterotetrameric complex composed of two molecules of XerC and two molecules of XerD.</text>
</comment>
<feature type="active site" description="O-(3'-phospho-DNA)-tyrosine intermediate" evidence="11">
    <location>
        <position position="284"/>
    </location>
</feature>
<dbReference type="Pfam" id="PF00589">
    <property type="entry name" value="Phage_integrase"/>
    <property type="match status" value="1"/>
</dbReference>
<reference evidence="14 15" key="1">
    <citation type="submission" date="2020-07" db="EMBL/GenBank/DDBJ databases">
        <authorList>
            <person name="Feng X."/>
        </authorList>
    </citation>
    <scope>NUCLEOTIDE SEQUENCE [LARGE SCALE GENOMIC DNA]</scope>
    <source>
        <strain evidence="14 15">JCM31066</strain>
    </source>
</reference>
<name>A0A842HJN8_9BACT</name>
<dbReference type="GO" id="GO:0009037">
    <property type="term" value="F:tyrosine-based site-specific recombinase activity"/>
    <property type="evidence" value="ECO:0007669"/>
    <property type="project" value="UniProtKB-UniRule"/>
</dbReference>
<dbReference type="SUPFAM" id="SSF47823">
    <property type="entry name" value="lambda integrase-like, N-terminal domain"/>
    <property type="match status" value="1"/>
</dbReference>
<evidence type="ECO:0000256" key="11">
    <source>
        <dbReference type="HAMAP-Rule" id="MF_01807"/>
    </source>
</evidence>
<dbReference type="HAMAP" id="MF_01807">
    <property type="entry name" value="Recomb_XerD"/>
    <property type="match status" value="1"/>
</dbReference>
<dbReference type="GO" id="GO:0005737">
    <property type="term" value="C:cytoplasm"/>
    <property type="evidence" value="ECO:0007669"/>
    <property type="project" value="UniProtKB-SubCell"/>
</dbReference>
<dbReference type="InterPro" id="IPR013762">
    <property type="entry name" value="Integrase-like_cat_sf"/>
</dbReference>
<dbReference type="InterPro" id="IPR011010">
    <property type="entry name" value="DNA_brk_join_enz"/>
</dbReference>
<evidence type="ECO:0000259" key="12">
    <source>
        <dbReference type="PROSITE" id="PS51898"/>
    </source>
</evidence>
<keyword evidence="7 11" id="KW-0229">DNA integration</keyword>
<protein>
    <recommendedName>
        <fullName evidence="3 11">Tyrosine recombinase XerD</fullName>
    </recommendedName>
</protein>
<comment type="subcellular location">
    <subcellularLocation>
        <location evidence="1 11">Cytoplasm</location>
    </subcellularLocation>
</comment>
<keyword evidence="15" id="KW-1185">Reference proteome</keyword>
<evidence type="ECO:0000256" key="4">
    <source>
        <dbReference type="ARBA" id="ARBA00022490"/>
    </source>
</evidence>
<evidence type="ECO:0000313" key="14">
    <source>
        <dbReference type="EMBL" id="MBC2595786.1"/>
    </source>
</evidence>
<feature type="domain" description="Tyr recombinase" evidence="12">
    <location>
        <begin position="114"/>
        <end position="297"/>
    </location>
</feature>
<dbReference type="HAMAP" id="MF_01808">
    <property type="entry name" value="Recomb_XerC_XerD"/>
    <property type="match status" value="1"/>
</dbReference>
<evidence type="ECO:0000256" key="10">
    <source>
        <dbReference type="ARBA" id="ARBA00023306"/>
    </source>
</evidence>
<evidence type="ECO:0000256" key="8">
    <source>
        <dbReference type="ARBA" id="ARBA00023125"/>
    </source>
</evidence>
<comment type="function">
    <text evidence="11">Site-specific tyrosine recombinase, which acts by catalyzing the cutting and rejoining of the recombining DNA molecules. The XerC-XerD complex is essential to convert dimers of the bacterial chromosome into monomers to permit their segregation at cell division. It also contributes to the segregational stability of plasmids.</text>
</comment>
<evidence type="ECO:0000259" key="13">
    <source>
        <dbReference type="PROSITE" id="PS51900"/>
    </source>
</evidence>
<evidence type="ECO:0000256" key="7">
    <source>
        <dbReference type="ARBA" id="ARBA00022908"/>
    </source>
</evidence>
<feature type="domain" description="Core-binding (CB)" evidence="13">
    <location>
        <begin position="7"/>
        <end position="93"/>
    </location>
</feature>
<dbReference type="AlphaFoldDB" id="A0A842HJN8"/>
<dbReference type="NCBIfam" id="NF040815">
    <property type="entry name" value="recomb_XerA_Arch"/>
    <property type="match status" value="1"/>
</dbReference>
<dbReference type="GO" id="GO:0007059">
    <property type="term" value="P:chromosome segregation"/>
    <property type="evidence" value="ECO:0007669"/>
    <property type="project" value="UniProtKB-UniRule"/>
</dbReference>
<dbReference type="InterPro" id="IPR050090">
    <property type="entry name" value="Tyrosine_recombinase_XerCD"/>
</dbReference>
<dbReference type="GO" id="GO:0051301">
    <property type="term" value="P:cell division"/>
    <property type="evidence" value="ECO:0007669"/>
    <property type="project" value="UniProtKB-KW"/>
</dbReference>
<dbReference type="InterPro" id="IPR010998">
    <property type="entry name" value="Integrase_recombinase_N"/>
</dbReference>
<keyword evidence="10 11" id="KW-0131">Cell cycle</keyword>
<evidence type="ECO:0000313" key="15">
    <source>
        <dbReference type="Proteomes" id="UP000546464"/>
    </source>
</evidence>
<evidence type="ECO:0000256" key="3">
    <source>
        <dbReference type="ARBA" id="ARBA00015810"/>
    </source>
</evidence>
<feature type="active site" evidence="11">
    <location>
        <position position="154"/>
    </location>
</feature>
<organism evidence="14 15">
    <name type="scientific">Ruficoccus amylovorans</name>
    <dbReference type="NCBI Taxonomy" id="1804625"/>
    <lineage>
        <taxon>Bacteria</taxon>
        <taxon>Pseudomonadati</taxon>
        <taxon>Verrucomicrobiota</taxon>
        <taxon>Opitutia</taxon>
        <taxon>Puniceicoccales</taxon>
        <taxon>Cerasicoccaceae</taxon>
        <taxon>Ruficoccus</taxon>
    </lineage>
</organism>
<dbReference type="InterPro" id="IPR004107">
    <property type="entry name" value="Integrase_SAM-like_N"/>
</dbReference>
<proteinExistence type="inferred from homology"/>
<evidence type="ECO:0000256" key="6">
    <source>
        <dbReference type="ARBA" id="ARBA00022829"/>
    </source>
</evidence>
<keyword evidence="5 11" id="KW-0132">Cell division</keyword>
<dbReference type="InterPro" id="IPR011932">
    <property type="entry name" value="Recomb_XerD"/>
</dbReference>
<feature type="active site" evidence="11">
    <location>
        <position position="252"/>
    </location>
</feature>
<dbReference type="PROSITE" id="PS51898">
    <property type="entry name" value="TYR_RECOMBINASE"/>
    <property type="match status" value="1"/>
</dbReference>
<dbReference type="PROSITE" id="PS51900">
    <property type="entry name" value="CB"/>
    <property type="match status" value="1"/>
</dbReference>
<dbReference type="InterPro" id="IPR023009">
    <property type="entry name" value="Tyrosine_recombinase_XerC/XerD"/>
</dbReference>
<dbReference type="EMBL" id="JACHVB010000052">
    <property type="protein sequence ID" value="MBC2595786.1"/>
    <property type="molecule type" value="Genomic_DNA"/>
</dbReference>
<dbReference type="InterPro" id="IPR044068">
    <property type="entry name" value="CB"/>
</dbReference>
<dbReference type="NCBIfam" id="TIGR02225">
    <property type="entry name" value="recomb_XerD"/>
    <property type="match status" value="1"/>
</dbReference>
<feature type="active site" evidence="11">
    <location>
        <position position="249"/>
    </location>
</feature>
<feature type="active site" evidence="11">
    <location>
        <position position="275"/>
    </location>
</feature>
<keyword evidence="6 11" id="KW-0159">Chromosome partition</keyword>
<evidence type="ECO:0000256" key="1">
    <source>
        <dbReference type="ARBA" id="ARBA00004496"/>
    </source>
</evidence>
<keyword evidence="8 11" id="KW-0238">DNA-binding</keyword>
<keyword evidence="4 11" id="KW-0963">Cytoplasm</keyword>
<dbReference type="InterPro" id="IPR002104">
    <property type="entry name" value="Integrase_catalytic"/>
</dbReference>
<accession>A0A842HJN8</accession>
<dbReference type="GO" id="GO:0006313">
    <property type="term" value="P:DNA transposition"/>
    <property type="evidence" value="ECO:0007669"/>
    <property type="project" value="UniProtKB-UniRule"/>
</dbReference>
<sequence>MPTKAPFVSDPVVDDFLLYLQTERGLSANTVEAYGNDLAHAWDYLKAQGVGDWSGVDREHLEGWLSELSKLDYEPATVARKLSALRMFAKFLVRERVCAKDFCELLDTPKLHRKLPGTLSANEVERLLDAPDEESPQGIRDRAMLELMYSSGLRVSELCELPLQAVDLDHGFVRIFGKGSKERIVPVGSKAIEALERYLSVARPKLVKPRTGSDLFLSQWGRALSRKTFWVNLRQHAATAGITKPVKPHLLRHSFATHLLENGADLRAIQEMLGHADISTTQIYTAVKTESLATQHAQFHPRRKQVRE</sequence>
<dbReference type="RefSeq" id="WP_185676717.1">
    <property type="nucleotide sequence ID" value="NZ_JACHVB010000052.1"/>
</dbReference>
<dbReference type="PANTHER" id="PTHR30349">
    <property type="entry name" value="PHAGE INTEGRASE-RELATED"/>
    <property type="match status" value="1"/>
</dbReference>
<dbReference type="GO" id="GO:0003677">
    <property type="term" value="F:DNA binding"/>
    <property type="evidence" value="ECO:0007669"/>
    <property type="project" value="UniProtKB-UniRule"/>
</dbReference>
<dbReference type="Gene3D" id="1.10.443.10">
    <property type="entry name" value="Intergrase catalytic core"/>
    <property type="match status" value="1"/>
</dbReference>
<feature type="active site" evidence="11">
    <location>
        <position position="178"/>
    </location>
</feature>
<dbReference type="SUPFAM" id="SSF56349">
    <property type="entry name" value="DNA breaking-rejoining enzymes"/>
    <property type="match status" value="1"/>
</dbReference>
<dbReference type="NCBIfam" id="NF001399">
    <property type="entry name" value="PRK00283.1"/>
    <property type="match status" value="1"/>
</dbReference>
<evidence type="ECO:0000256" key="9">
    <source>
        <dbReference type="ARBA" id="ARBA00023172"/>
    </source>
</evidence>
<comment type="caution">
    <text evidence="14">The sequence shown here is derived from an EMBL/GenBank/DDBJ whole genome shotgun (WGS) entry which is preliminary data.</text>
</comment>
<dbReference type="CDD" id="cd00798">
    <property type="entry name" value="INT_XerDC_C"/>
    <property type="match status" value="1"/>
</dbReference>
<evidence type="ECO:0000256" key="2">
    <source>
        <dbReference type="ARBA" id="ARBA00010450"/>
    </source>
</evidence>
<evidence type="ECO:0000256" key="5">
    <source>
        <dbReference type="ARBA" id="ARBA00022618"/>
    </source>
</evidence>
<comment type="similarity">
    <text evidence="2 11">Belongs to the 'phage' integrase family. XerD subfamily.</text>
</comment>
<dbReference type="Gene3D" id="1.10.150.130">
    <property type="match status" value="1"/>
</dbReference>
<dbReference type="Proteomes" id="UP000546464">
    <property type="component" value="Unassembled WGS sequence"/>
</dbReference>
<keyword evidence="9 11" id="KW-0233">DNA recombination</keyword>
<dbReference type="Pfam" id="PF02899">
    <property type="entry name" value="Phage_int_SAM_1"/>
    <property type="match status" value="1"/>
</dbReference>
<dbReference type="PANTHER" id="PTHR30349:SF81">
    <property type="entry name" value="TYROSINE RECOMBINASE XERC"/>
    <property type="match status" value="1"/>
</dbReference>
<gene>
    <name evidence="11 14" type="primary">xerD</name>
    <name evidence="14" type="ORF">H5P28_16080</name>
</gene>